<feature type="compositionally biased region" description="Basic and acidic residues" evidence="1">
    <location>
        <begin position="18"/>
        <end position="38"/>
    </location>
</feature>
<protein>
    <submittedName>
        <fullName evidence="2">Uncharacterized protein</fullName>
    </submittedName>
</protein>
<accession>A0A9X2I8X2</accession>
<dbReference type="EMBL" id="JAKRYL010000049">
    <property type="protein sequence ID" value="MCL7749963.1"/>
    <property type="molecule type" value="Genomic_DNA"/>
</dbReference>
<sequence>MEKAMQQSHGTSYAEYNRNLEKRLEVEKQREKDYEKSKKLAAQFS</sequence>
<dbReference type="Proteomes" id="UP001139150">
    <property type="component" value="Unassembled WGS sequence"/>
</dbReference>
<evidence type="ECO:0000313" key="3">
    <source>
        <dbReference type="Proteomes" id="UP001139150"/>
    </source>
</evidence>
<organism evidence="2 3">
    <name type="scientific">Halalkalibacter alkaliphilus</name>
    <dbReference type="NCBI Taxonomy" id="2917993"/>
    <lineage>
        <taxon>Bacteria</taxon>
        <taxon>Bacillati</taxon>
        <taxon>Bacillota</taxon>
        <taxon>Bacilli</taxon>
        <taxon>Bacillales</taxon>
        <taxon>Bacillaceae</taxon>
        <taxon>Halalkalibacter</taxon>
    </lineage>
</organism>
<evidence type="ECO:0000256" key="1">
    <source>
        <dbReference type="SAM" id="MobiDB-lite"/>
    </source>
</evidence>
<dbReference type="AlphaFoldDB" id="A0A9X2I8X2"/>
<gene>
    <name evidence="2" type="ORF">MF646_22930</name>
</gene>
<comment type="caution">
    <text evidence="2">The sequence shown here is derived from an EMBL/GenBank/DDBJ whole genome shotgun (WGS) entry which is preliminary data.</text>
</comment>
<dbReference type="InterPro" id="IPR058676">
    <property type="entry name" value="YuzK"/>
</dbReference>
<reference evidence="2" key="1">
    <citation type="submission" date="2022-02" db="EMBL/GenBank/DDBJ databases">
        <title>Halalkalibacter sp. nov. isolated from Lonar Lake, India.</title>
        <authorList>
            <person name="Joshi A."/>
            <person name="Thite S."/>
            <person name="Lodha T."/>
        </authorList>
    </citation>
    <scope>NUCLEOTIDE SEQUENCE</scope>
    <source>
        <strain evidence="2">MEB205</strain>
    </source>
</reference>
<dbReference type="Pfam" id="PF26149">
    <property type="entry name" value="YuzK"/>
    <property type="match status" value="1"/>
</dbReference>
<name>A0A9X2I8X2_9BACI</name>
<proteinExistence type="predicted"/>
<dbReference type="RefSeq" id="WP_250098810.1">
    <property type="nucleotide sequence ID" value="NZ_JAKRYL010000049.1"/>
</dbReference>
<evidence type="ECO:0000313" key="2">
    <source>
        <dbReference type="EMBL" id="MCL7749963.1"/>
    </source>
</evidence>
<feature type="region of interest" description="Disordered" evidence="1">
    <location>
        <begin position="1"/>
        <end position="45"/>
    </location>
</feature>
<keyword evidence="3" id="KW-1185">Reference proteome</keyword>
<feature type="compositionally biased region" description="Polar residues" evidence="1">
    <location>
        <begin position="1"/>
        <end position="11"/>
    </location>
</feature>